<dbReference type="SUPFAM" id="SSF57997">
    <property type="entry name" value="Tropomyosin"/>
    <property type="match status" value="1"/>
</dbReference>
<sequence>MAGFAADETPLDKEVATLKRAKLKLETELDSERNEAFKLRHRVHELELDVREGMARASQEAAKAVKAEDALRKRTDAYNTLKDQKANAEMALRESEETVKAQHGELKRLNYQLEIQAAHAAAPSKIAEEKAALEKRVHALTTELQRAQLDLEKEKENRLVPVDSTATTATTASKIARPASRQSVTAPDVKPGPTTRSRFGFQPTTSSTPSSSSAKSIRPPSVLGSNGPPRPPSSLASHSAIPKPGMSRRTSVTADSPAGVPAQKLAQLEADLSSARSTISALESSLATAEKRAADADATLQSTQAKLRAKGDDLLRAENALMALERSAKDKSGELRSELEDVRDELEATRDELQREIAQLARTANEERASFEAEVARLTQAARRRAEEQDQDDGSREELDRLLAEARDDAAALQDEVQELEVELAWHEEQLLEHDDVKAERDKLARELELLDDEHAECGRALDDKDAALDELDADMATLSAQIAELQAEKVALEARVAQQDTVAPVREEVVELARAGRGELEERMTAVEAERDELVVALASASRAHQDAQSQLVDQSTAAEQLAVDKAALEQELDTVKQDLDQARSAYGNLRAQSAQSSTTLDALSSQIAELEASVVEKDHLIHELSMRIEELEHSAGASASAAERSSSAHLDVKARLAAVEAERDSHASSARAAEDRLDQLSTMPVDLAESRDRVTELETALQGAQNAAVELRHALDERDAQLAASVGHENVAALRVQLHAAEEQARALEGAVASERALAVAAKEDTAAVEEALLDTKAHLTETEERLANERRARDAAKVECEALHAQVDALEHSAARLEHVEQELFAVAAELDDVRAHAEDASLAALQDIAELEARLREQEAVVDQLERQVVEADALRHILGETEARLDSLGWELRDSQAAALQSNQDAEDKIRALLERAEAAEATVDQLRAELDDAHHRLSDAHDSLDNAQANLSLSTSSRDDTPTPLSPVPATPSPSTPLARSFAFSPEADPTILVLRLREERDDLRSRLDFSRIEAKTRVELLQERLRHAEESKAADLSTLGLDLMDKQAAFEAECETNAKMEHALREARREKEAVEERLDDVARQLKAAEGRVQETTRRLADEQKARDEERAERESARAVEGELEEAVRSSQSVRDDLDAATAANIELHAALESIQAELDAATLEVKEHKAVAAAAGERIDELERLLSAAQLGREIQEGNQLHDFAALCDTLRSDVVGLESQISAQSGTINNYERKIALLQLNLAVRVAIEDDEDAVDGAEDDNSTRSILQDTPSVDLDLLQADLDAALATRSHLEQQLASVQVQLVDAQQQADEATASASSLENQLAEVRADMVAQQEQLAAAAARAAELEQTSDRADAAARAAENRLADVEVTAVALQERAAELESQLVTAQADLVSSRAAVQGLAEQEEQVAQLQTSLADTQSSLVAAQGDVVALQSDLATSNDDLAAAKRALELSAAELSALREEHASSVGARSALEGQIITLESAVERLQVAVDEKEIVHEQAQQRTSRLEEQLAASSAQLQAVVESRTALEASAQVAQAEIESLEAKLRDAVGTASRVASLEQQLQETRTELEALDQLVLRERAAAQAAHASLEQAQATAEHAAREIQTLRQLSASSQGEALALTDELNGVRSQVGSLNQTVQDLETRLHQTTEQSRKNLEEVIDALQTCEQGKAAAEEQVQQLLGEVNALKSSAAAAPPNAELDERIAELEKLLEIKMLDVEEADEKLIEALKVQKRYTAQIERLKAKVATLQRDLTTAKSASILAAAPLPSAPAPPSIGKKRPAPNEFDVASAPATRAVTVAVDKENLSSSDAPSSARRVARPLSSKPVSKDTVVPLKPEHDTAPRRAALGAIDENAGAVSLASTFSNPDKAAAPPTTKVDSLREKMMRLKAGAARGGATTA</sequence>
<feature type="region of interest" description="Disordered" evidence="2">
    <location>
        <begin position="959"/>
        <end position="989"/>
    </location>
</feature>
<evidence type="ECO:0000256" key="1">
    <source>
        <dbReference type="SAM" id="Coils"/>
    </source>
</evidence>
<feature type="coiled-coil region" evidence="1">
    <location>
        <begin position="265"/>
        <end position="594"/>
    </location>
</feature>
<feature type="region of interest" description="Disordered" evidence="2">
    <location>
        <begin position="158"/>
        <end position="260"/>
    </location>
</feature>
<evidence type="ECO:0000313" key="4">
    <source>
        <dbReference type="Proteomes" id="UP000053890"/>
    </source>
</evidence>
<organism evidence="3 4">
    <name type="scientific">Rhodotorula graminis (strain WP1)</name>
    <dbReference type="NCBI Taxonomy" id="578459"/>
    <lineage>
        <taxon>Eukaryota</taxon>
        <taxon>Fungi</taxon>
        <taxon>Dikarya</taxon>
        <taxon>Basidiomycota</taxon>
        <taxon>Pucciniomycotina</taxon>
        <taxon>Microbotryomycetes</taxon>
        <taxon>Sporidiobolales</taxon>
        <taxon>Sporidiobolaceae</taxon>
        <taxon>Rhodotorula</taxon>
    </lineage>
</organism>
<feature type="coiled-coil region" evidence="1">
    <location>
        <begin position="15"/>
        <end position="49"/>
    </location>
</feature>
<dbReference type="GeneID" id="28975118"/>
<feature type="coiled-coil region" evidence="1">
    <location>
        <begin position="1151"/>
        <end position="1192"/>
    </location>
</feature>
<dbReference type="STRING" id="578459.A0A0N8PZT5"/>
<evidence type="ECO:0000313" key="3">
    <source>
        <dbReference type="EMBL" id="KPV73221.1"/>
    </source>
</evidence>
<feature type="compositionally biased region" description="Pro residues" evidence="2">
    <location>
        <begin position="970"/>
        <end position="981"/>
    </location>
</feature>
<feature type="coiled-coil region" evidence="1">
    <location>
        <begin position="1000"/>
        <end position="1038"/>
    </location>
</feature>
<dbReference type="OrthoDB" id="10255344at2759"/>
<feature type="coiled-coil region" evidence="1">
    <location>
        <begin position="689"/>
        <end position="956"/>
    </location>
</feature>
<feature type="coiled-coil region" evidence="1">
    <location>
        <begin position="1284"/>
        <end position="1775"/>
    </location>
</feature>
<gene>
    <name evidence="3" type="ORF">RHOBADRAFT_45789</name>
</gene>
<keyword evidence="1" id="KW-0175">Coiled coil</keyword>
<dbReference type="GO" id="GO:0005737">
    <property type="term" value="C:cytoplasm"/>
    <property type="evidence" value="ECO:0007669"/>
    <property type="project" value="TreeGrafter"/>
</dbReference>
<protein>
    <submittedName>
        <fullName evidence="3">Uncharacterized protein</fullName>
    </submittedName>
</protein>
<proteinExistence type="predicted"/>
<feature type="region of interest" description="Disordered" evidence="2">
    <location>
        <begin position="1819"/>
        <end position="1856"/>
    </location>
</feature>
<feature type="coiled-coil region" evidence="1">
    <location>
        <begin position="130"/>
        <end position="157"/>
    </location>
</feature>
<accession>A0A0N8PZT5</accession>
<evidence type="ECO:0000256" key="2">
    <source>
        <dbReference type="SAM" id="MobiDB-lite"/>
    </source>
</evidence>
<dbReference type="GO" id="GO:0051015">
    <property type="term" value="F:actin filament binding"/>
    <property type="evidence" value="ECO:0007669"/>
    <property type="project" value="TreeGrafter"/>
</dbReference>
<feature type="compositionally biased region" description="Basic and acidic residues" evidence="2">
    <location>
        <begin position="1097"/>
        <end position="1127"/>
    </location>
</feature>
<dbReference type="OMA" id="EIRRMQM"/>
<name>A0A0N8PZT5_RHOGW</name>
<reference evidence="3 4" key="1">
    <citation type="journal article" date="2015" name="Front. Microbiol.">
        <title>Genome sequence of the plant growth promoting endophytic yeast Rhodotorula graminis WP1.</title>
        <authorList>
            <person name="Firrincieli A."/>
            <person name="Otillar R."/>
            <person name="Salamov A."/>
            <person name="Schmutz J."/>
            <person name="Khan Z."/>
            <person name="Redman R.S."/>
            <person name="Fleck N.D."/>
            <person name="Lindquist E."/>
            <person name="Grigoriev I.V."/>
            <person name="Doty S.L."/>
        </authorList>
    </citation>
    <scope>NUCLEOTIDE SEQUENCE [LARGE SCALE GENOMIC DNA]</scope>
    <source>
        <strain evidence="3 4">WP1</strain>
    </source>
</reference>
<dbReference type="GO" id="GO:0032982">
    <property type="term" value="C:myosin filament"/>
    <property type="evidence" value="ECO:0007669"/>
    <property type="project" value="TreeGrafter"/>
</dbReference>
<dbReference type="GO" id="GO:0000146">
    <property type="term" value="F:microfilament motor activity"/>
    <property type="evidence" value="ECO:0007669"/>
    <property type="project" value="TreeGrafter"/>
</dbReference>
<feature type="compositionally biased region" description="Low complexity" evidence="2">
    <location>
        <begin position="203"/>
        <end position="221"/>
    </location>
</feature>
<dbReference type="PANTHER" id="PTHR45615">
    <property type="entry name" value="MYOSIN HEAVY CHAIN, NON-MUSCLE"/>
    <property type="match status" value="1"/>
</dbReference>
<dbReference type="PANTHER" id="PTHR45615:SF40">
    <property type="entry name" value="MYOSIN HEAVY CHAIN, NON-MUSCLE"/>
    <property type="match status" value="1"/>
</dbReference>
<keyword evidence="4" id="KW-1185">Reference proteome</keyword>
<feature type="region of interest" description="Disordered" evidence="2">
    <location>
        <begin position="1097"/>
        <end position="1129"/>
    </location>
</feature>
<dbReference type="Proteomes" id="UP000053890">
    <property type="component" value="Unassembled WGS sequence"/>
</dbReference>
<dbReference type="GO" id="GO:0016460">
    <property type="term" value="C:myosin II complex"/>
    <property type="evidence" value="ECO:0007669"/>
    <property type="project" value="TreeGrafter"/>
</dbReference>
<dbReference type="EMBL" id="KQ474083">
    <property type="protein sequence ID" value="KPV73221.1"/>
    <property type="molecule type" value="Genomic_DNA"/>
</dbReference>
<dbReference type="RefSeq" id="XP_018269270.1">
    <property type="nucleotide sequence ID" value="XM_018414670.1"/>
</dbReference>